<name>A0ABU9YFE9_9PROT</name>
<protein>
    <submittedName>
        <fullName evidence="9">MFS transporter</fullName>
    </submittedName>
</protein>
<feature type="transmembrane region" description="Helical" evidence="7">
    <location>
        <begin position="188"/>
        <end position="208"/>
    </location>
</feature>
<feature type="transmembrane region" description="Helical" evidence="7">
    <location>
        <begin position="289"/>
        <end position="309"/>
    </location>
</feature>
<dbReference type="InterPro" id="IPR011701">
    <property type="entry name" value="MFS"/>
</dbReference>
<evidence type="ECO:0000256" key="1">
    <source>
        <dbReference type="ARBA" id="ARBA00004651"/>
    </source>
</evidence>
<feature type="transmembrane region" description="Helical" evidence="7">
    <location>
        <begin position="358"/>
        <end position="378"/>
    </location>
</feature>
<dbReference type="InterPro" id="IPR036259">
    <property type="entry name" value="MFS_trans_sf"/>
</dbReference>
<evidence type="ECO:0000256" key="6">
    <source>
        <dbReference type="SAM" id="MobiDB-lite"/>
    </source>
</evidence>
<dbReference type="PROSITE" id="PS50850">
    <property type="entry name" value="MFS"/>
    <property type="match status" value="1"/>
</dbReference>
<dbReference type="PANTHER" id="PTHR43124:SF8">
    <property type="entry name" value="INNER MEMBRANE TRANSPORT PROTEIN YDHP"/>
    <property type="match status" value="1"/>
</dbReference>
<evidence type="ECO:0000256" key="7">
    <source>
        <dbReference type="SAM" id="Phobius"/>
    </source>
</evidence>
<dbReference type="Gene3D" id="1.20.1250.20">
    <property type="entry name" value="MFS general substrate transporter like domains"/>
    <property type="match status" value="2"/>
</dbReference>
<dbReference type="InterPro" id="IPR020846">
    <property type="entry name" value="MFS_dom"/>
</dbReference>
<dbReference type="CDD" id="cd17324">
    <property type="entry name" value="MFS_NepI_like"/>
    <property type="match status" value="1"/>
</dbReference>
<dbReference type="Pfam" id="PF07690">
    <property type="entry name" value="MFS_1"/>
    <property type="match status" value="1"/>
</dbReference>
<keyword evidence="10" id="KW-1185">Reference proteome</keyword>
<feature type="transmembrane region" description="Helical" evidence="7">
    <location>
        <begin position="315"/>
        <end position="337"/>
    </location>
</feature>
<dbReference type="Proteomes" id="UP001413721">
    <property type="component" value="Unassembled WGS sequence"/>
</dbReference>
<feature type="transmembrane region" description="Helical" evidence="7">
    <location>
        <begin position="384"/>
        <end position="401"/>
    </location>
</feature>
<evidence type="ECO:0000313" key="9">
    <source>
        <dbReference type="EMBL" id="MEN2987513.1"/>
    </source>
</evidence>
<reference evidence="9 10" key="1">
    <citation type="submission" date="2024-03" db="EMBL/GenBank/DDBJ databases">
        <title>High-quality draft genome sequencing of Tistrella sp. BH-R2-4.</title>
        <authorList>
            <person name="Dong C."/>
        </authorList>
    </citation>
    <scope>NUCLEOTIDE SEQUENCE [LARGE SCALE GENOMIC DNA]</scope>
    <source>
        <strain evidence="9 10">BH-R2-4</strain>
    </source>
</reference>
<organism evidence="9 10">
    <name type="scientific">Tistrella arctica</name>
    <dbReference type="NCBI Taxonomy" id="3133430"/>
    <lineage>
        <taxon>Bacteria</taxon>
        <taxon>Pseudomonadati</taxon>
        <taxon>Pseudomonadota</taxon>
        <taxon>Alphaproteobacteria</taxon>
        <taxon>Geminicoccales</taxon>
        <taxon>Geminicoccaceae</taxon>
        <taxon>Tistrella</taxon>
    </lineage>
</organism>
<dbReference type="SUPFAM" id="SSF103473">
    <property type="entry name" value="MFS general substrate transporter"/>
    <property type="match status" value="1"/>
</dbReference>
<evidence type="ECO:0000259" key="8">
    <source>
        <dbReference type="PROSITE" id="PS50850"/>
    </source>
</evidence>
<feature type="transmembrane region" description="Helical" evidence="7">
    <location>
        <begin position="229"/>
        <end position="251"/>
    </location>
</feature>
<keyword evidence="4 7" id="KW-1133">Transmembrane helix</keyword>
<feature type="transmembrane region" description="Helical" evidence="7">
    <location>
        <begin position="31"/>
        <end position="53"/>
    </location>
</feature>
<feature type="transmembrane region" description="Helical" evidence="7">
    <location>
        <begin position="156"/>
        <end position="176"/>
    </location>
</feature>
<keyword evidence="2" id="KW-1003">Cell membrane</keyword>
<proteinExistence type="predicted"/>
<evidence type="ECO:0000256" key="4">
    <source>
        <dbReference type="ARBA" id="ARBA00022989"/>
    </source>
</evidence>
<accession>A0ABU9YFE9</accession>
<feature type="domain" description="Major facilitator superfamily (MFS) profile" evidence="8">
    <location>
        <begin position="32"/>
        <end position="407"/>
    </location>
</feature>
<sequence>MSSPSSPSPSSPSPSSSSPSSPRSRPARLPLPLVAIALASFGIGTTEFVIMGLLPDVARDLGVDIPAAGLLVTGYALGVTFGAPVLAVLTAAMNRRSALLLLMAIFILGNLLCAVAPDYRMLMAARVVTAFCHGAFFGLGAVVAAQVVAPEKRGQAIAIMFSGLTLANVLGVPFGTALGQELGWRSTFWAVVMIGIVAAGALWAWLPRTLHAGTAGLLGELRSLGRRQVLLAMLISVLSSASLFSVFTYIVPMLQDVTGIAPGRVTLVLLLLGVGLTIGNLIGGRLGDWRLMPAVIGLFVAVMLVLAAFTQTLHAVWPAVLTVCLWGMVAFALVSPLQMRVVTEARGAPNLASTLNQGAFNLGNAAGAWIGGLAIGQGLPYDRIPWIGAALAAIGLAFSLLSHRLDRRCPRPVVPHPAGRPARP</sequence>
<evidence type="ECO:0000256" key="3">
    <source>
        <dbReference type="ARBA" id="ARBA00022692"/>
    </source>
</evidence>
<feature type="transmembrane region" description="Helical" evidence="7">
    <location>
        <begin position="123"/>
        <end position="144"/>
    </location>
</feature>
<dbReference type="EMBL" id="JBBKTW010000002">
    <property type="protein sequence ID" value="MEN2987513.1"/>
    <property type="molecule type" value="Genomic_DNA"/>
</dbReference>
<evidence type="ECO:0000256" key="2">
    <source>
        <dbReference type="ARBA" id="ARBA00022475"/>
    </source>
</evidence>
<keyword evidence="3 7" id="KW-0812">Transmembrane</keyword>
<dbReference type="PANTHER" id="PTHR43124">
    <property type="entry name" value="PURINE EFFLUX PUMP PBUE"/>
    <property type="match status" value="1"/>
</dbReference>
<dbReference type="InterPro" id="IPR050189">
    <property type="entry name" value="MFS_Efflux_Transporters"/>
</dbReference>
<feature type="transmembrane region" description="Helical" evidence="7">
    <location>
        <begin position="263"/>
        <end position="282"/>
    </location>
</feature>
<gene>
    <name evidence="9" type="ORF">WG926_04300</name>
</gene>
<evidence type="ECO:0000313" key="10">
    <source>
        <dbReference type="Proteomes" id="UP001413721"/>
    </source>
</evidence>
<feature type="compositionally biased region" description="Low complexity" evidence="6">
    <location>
        <begin position="13"/>
        <end position="24"/>
    </location>
</feature>
<comment type="subcellular location">
    <subcellularLocation>
        <location evidence="1">Cell membrane</location>
        <topology evidence="1">Multi-pass membrane protein</topology>
    </subcellularLocation>
</comment>
<evidence type="ECO:0000256" key="5">
    <source>
        <dbReference type="ARBA" id="ARBA00023136"/>
    </source>
</evidence>
<feature type="compositionally biased region" description="Pro residues" evidence="6">
    <location>
        <begin position="1"/>
        <end position="12"/>
    </location>
</feature>
<feature type="transmembrane region" description="Helical" evidence="7">
    <location>
        <begin position="98"/>
        <end position="117"/>
    </location>
</feature>
<feature type="transmembrane region" description="Helical" evidence="7">
    <location>
        <begin position="65"/>
        <end position="91"/>
    </location>
</feature>
<comment type="caution">
    <text evidence="9">The sequence shown here is derived from an EMBL/GenBank/DDBJ whole genome shotgun (WGS) entry which is preliminary data.</text>
</comment>
<keyword evidence="5 7" id="KW-0472">Membrane</keyword>
<feature type="region of interest" description="Disordered" evidence="6">
    <location>
        <begin position="1"/>
        <end position="25"/>
    </location>
</feature>